<evidence type="ECO:0000313" key="1">
    <source>
        <dbReference type="EMBL" id="KAF5851187.1"/>
    </source>
</evidence>
<organism evidence="1 2">
    <name type="scientific">Cochliobolus sativus</name>
    <name type="common">Common root rot and spot blotch fungus</name>
    <name type="synonym">Bipolaris sorokiniana</name>
    <dbReference type="NCBI Taxonomy" id="45130"/>
    <lineage>
        <taxon>Eukaryota</taxon>
        <taxon>Fungi</taxon>
        <taxon>Dikarya</taxon>
        <taxon>Ascomycota</taxon>
        <taxon>Pezizomycotina</taxon>
        <taxon>Dothideomycetes</taxon>
        <taxon>Pleosporomycetidae</taxon>
        <taxon>Pleosporales</taxon>
        <taxon>Pleosporineae</taxon>
        <taxon>Pleosporaceae</taxon>
        <taxon>Bipolaris</taxon>
    </lineage>
</organism>
<proteinExistence type="predicted"/>
<protein>
    <submittedName>
        <fullName evidence="1">Uncharacterized protein</fullName>
    </submittedName>
</protein>
<accession>A0A8H5ZKZ5</accession>
<reference evidence="1" key="1">
    <citation type="submission" date="2019-11" db="EMBL/GenBank/DDBJ databases">
        <title>Bipolaris sorokiniana Genome sequencing.</title>
        <authorList>
            <person name="Wang H."/>
        </authorList>
    </citation>
    <scope>NUCLEOTIDE SEQUENCE</scope>
</reference>
<gene>
    <name evidence="1" type="ORF">GGP41_004008</name>
</gene>
<evidence type="ECO:0000313" key="2">
    <source>
        <dbReference type="Proteomes" id="UP000624244"/>
    </source>
</evidence>
<dbReference type="EMBL" id="WNKQ01000005">
    <property type="protein sequence ID" value="KAF5851187.1"/>
    <property type="molecule type" value="Genomic_DNA"/>
</dbReference>
<sequence>MPSQPDDLLLSLQTSLRNALATFGPSSTQYRDIKLIVDEYAANLAMQGLSIGSSEACQVGEDMQTD</sequence>
<dbReference type="AlphaFoldDB" id="A0A8H5ZKZ5"/>
<comment type="caution">
    <text evidence="1">The sequence shown here is derived from an EMBL/GenBank/DDBJ whole genome shotgun (WGS) entry which is preliminary data.</text>
</comment>
<name>A0A8H5ZKZ5_COCSA</name>
<dbReference type="Proteomes" id="UP000624244">
    <property type="component" value="Unassembled WGS sequence"/>
</dbReference>